<accession>A0AAD5QB20</accession>
<sequence>MAGDTMSAAEIKQLEAKIKEDVKQINELPRIAKALKHKEKAIAQAAMLSMRRLLIFFAEKGDLRATTTGAASDAKKAKSNDAVATFRKWLWGIYVAFIKEMLEWLRRGQDENVQVNALRTLMEFVSREGDLRGAGANVFGNETFMRVVQQLAALPKLQGEVASVFKGEYVGAYIDVQYYMLRNLTQILDADLDAKKKKDAGESDADDMTLIANALRLLNMVQMPEKPSDIKTFLVEVKPETRVADASDEDEDEEASDSEAKQPQTPVVGQKRKAKSEEDKAPKGSLYSLKQHRHVFSMCWIAALRHRLPTDAYKKVLTQLPFEIMPHLENPLLLSDFLTDSYSIGGVTSLLALNGLFLLITEHNFDYPDFYNKLYVLLQDPTLLTAKQRFRFFGLLELFLSSTHLPAYLIAAFAKRLSRAALTAEPGAIIFIIPMVYNLILRHKECVQLIHRSAAVTAAEQAKQRREQLSSANAVDAAARQLSRQTMAVVLKDGHDPYNSEEADPQQSNALQSSLWEIYSMRHHYNAEVAAKAKLFEEKLRSQFLDLDDCMEVTYKSTFEQQLKRKTKGPLPLAYAPCKALFEDGDSFASVFEL</sequence>
<name>A0AAD5QB20_PYTIN</name>
<dbReference type="GO" id="GO:0042254">
    <property type="term" value="P:ribosome biogenesis"/>
    <property type="evidence" value="ECO:0007669"/>
    <property type="project" value="InterPro"/>
</dbReference>
<dbReference type="EMBL" id="JAKCXM010000046">
    <property type="protein sequence ID" value="KAJ0405387.1"/>
    <property type="molecule type" value="Genomic_DNA"/>
</dbReference>
<feature type="domain" description="CCAAT-binding factor" evidence="4">
    <location>
        <begin position="349"/>
        <end position="531"/>
    </location>
</feature>
<dbReference type="PANTHER" id="PTHR12455:SF0">
    <property type="entry name" value="NUCLEOLAR COMPLEX PROTEIN 4 HOMOLOG"/>
    <property type="match status" value="1"/>
</dbReference>
<keyword evidence="6" id="KW-1185">Reference proteome</keyword>
<feature type="transmembrane region" description="Helical" evidence="3">
    <location>
        <begin position="342"/>
        <end position="360"/>
    </location>
</feature>
<keyword evidence="3" id="KW-0812">Transmembrane</keyword>
<comment type="caution">
    <text evidence="5">The sequence shown here is derived from an EMBL/GenBank/DDBJ whole genome shotgun (WGS) entry which is preliminary data.</text>
</comment>
<feature type="region of interest" description="Disordered" evidence="2">
    <location>
        <begin position="241"/>
        <end position="284"/>
    </location>
</feature>
<evidence type="ECO:0000313" key="6">
    <source>
        <dbReference type="Proteomes" id="UP001209570"/>
    </source>
</evidence>
<protein>
    <recommendedName>
        <fullName evidence="4">CCAAT-binding factor domain-containing protein</fullName>
    </recommendedName>
</protein>
<evidence type="ECO:0000256" key="2">
    <source>
        <dbReference type="SAM" id="MobiDB-lite"/>
    </source>
</evidence>
<keyword evidence="3" id="KW-1133">Transmembrane helix</keyword>
<organism evidence="5 6">
    <name type="scientific">Pythium insidiosum</name>
    <name type="common">Pythiosis disease agent</name>
    <dbReference type="NCBI Taxonomy" id="114742"/>
    <lineage>
        <taxon>Eukaryota</taxon>
        <taxon>Sar</taxon>
        <taxon>Stramenopiles</taxon>
        <taxon>Oomycota</taxon>
        <taxon>Peronosporomycetes</taxon>
        <taxon>Pythiales</taxon>
        <taxon>Pythiaceae</taxon>
        <taxon>Pythium</taxon>
    </lineage>
</organism>
<feature type="transmembrane region" description="Helical" evidence="3">
    <location>
        <begin position="420"/>
        <end position="440"/>
    </location>
</feature>
<dbReference type="Pfam" id="PF03914">
    <property type="entry name" value="CBF"/>
    <property type="match status" value="1"/>
</dbReference>
<comment type="similarity">
    <text evidence="1">Belongs to the CBF/MAK21 family.</text>
</comment>
<reference evidence="5" key="1">
    <citation type="submission" date="2021-12" db="EMBL/GenBank/DDBJ databases">
        <title>Prjna785345.</title>
        <authorList>
            <person name="Rujirawat T."/>
            <person name="Krajaejun T."/>
        </authorList>
    </citation>
    <scope>NUCLEOTIDE SEQUENCE</scope>
    <source>
        <strain evidence="5">Pi057C3</strain>
    </source>
</reference>
<evidence type="ECO:0000259" key="4">
    <source>
        <dbReference type="Pfam" id="PF03914"/>
    </source>
</evidence>
<dbReference type="InterPro" id="IPR027193">
    <property type="entry name" value="Noc4"/>
</dbReference>
<dbReference type="GO" id="GO:0030692">
    <property type="term" value="C:Noc4p-Nop14p complex"/>
    <property type="evidence" value="ECO:0007669"/>
    <property type="project" value="TreeGrafter"/>
</dbReference>
<dbReference type="GO" id="GO:0032040">
    <property type="term" value="C:small-subunit processome"/>
    <property type="evidence" value="ECO:0007669"/>
    <property type="project" value="TreeGrafter"/>
</dbReference>
<gene>
    <name evidence="5" type="ORF">P43SY_000266</name>
</gene>
<keyword evidence="3" id="KW-0472">Membrane</keyword>
<proteinExistence type="inferred from homology"/>
<dbReference type="Proteomes" id="UP001209570">
    <property type="component" value="Unassembled WGS sequence"/>
</dbReference>
<feature type="compositionally biased region" description="Acidic residues" evidence="2">
    <location>
        <begin position="246"/>
        <end position="257"/>
    </location>
</feature>
<evidence type="ECO:0000256" key="3">
    <source>
        <dbReference type="SAM" id="Phobius"/>
    </source>
</evidence>
<feature type="transmembrane region" description="Helical" evidence="3">
    <location>
        <begin position="392"/>
        <end position="414"/>
    </location>
</feature>
<dbReference type="AlphaFoldDB" id="A0AAD5QB20"/>
<dbReference type="InterPro" id="IPR005612">
    <property type="entry name" value="CCAAT-binding_factor"/>
</dbReference>
<evidence type="ECO:0000313" key="5">
    <source>
        <dbReference type="EMBL" id="KAJ0405387.1"/>
    </source>
</evidence>
<dbReference type="PANTHER" id="PTHR12455">
    <property type="entry name" value="NUCLEOLAR COMPLEX PROTEIN 4"/>
    <property type="match status" value="1"/>
</dbReference>
<evidence type="ECO:0000256" key="1">
    <source>
        <dbReference type="ARBA" id="ARBA00007797"/>
    </source>
</evidence>